<gene>
    <name evidence="1" type="ordered locus">Bind_3167</name>
</gene>
<accession>B2ICD1</accession>
<dbReference type="RefSeq" id="WP_012386076.1">
    <property type="nucleotide sequence ID" value="NC_010581.1"/>
</dbReference>
<dbReference type="Proteomes" id="UP000001695">
    <property type="component" value="Chromosome"/>
</dbReference>
<dbReference type="HOGENOM" id="CLU_1529674_0_0_5"/>
<organism evidence="1 2">
    <name type="scientific">Beijerinckia indica subsp. indica (strain ATCC 9039 / DSM 1715 / NCIMB 8712)</name>
    <dbReference type="NCBI Taxonomy" id="395963"/>
    <lineage>
        <taxon>Bacteria</taxon>
        <taxon>Pseudomonadati</taxon>
        <taxon>Pseudomonadota</taxon>
        <taxon>Alphaproteobacteria</taxon>
        <taxon>Hyphomicrobiales</taxon>
        <taxon>Beijerinckiaceae</taxon>
        <taxon>Beijerinckia</taxon>
    </lineage>
</organism>
<sequence>MGKHGLVTISKAAELLTAAGDAVVRSSLSRYVTKYADALNPKKMKAGTVIDFELLVKHRKENIRVEDKKQYDQARGRADEAALNIRAQRQLREIEIGSRLGGLTPTSEVQKAAHEAVAAMRSAFALAVNDAAAAIADATGADLRMIQPHLRAFERVGFEHFVRILAEYNLIDRQA</sequence>
<reference evidence="2" key="1">
    <citation type="submission" date="2008-03" db="EMBL/GenBank/DDBJ databases">
        <title>Complete sequence of chromosome of Beijerinckia indica subsp. indica ATCC 9039.</title>
        <authorList>
            <consortium name="US DOE Joint Genome Institute"/>
            <person name="Copeland A."/>
            <person name="Lucas S."/>
            <person name="Lapidus A."/>
            <person name="Glavina del Rio T."/>
            <person name="Dalin E."/>
            <person name="Tice H."/>
            <person name="Bruce D."/>
            <person name="Goodwin L."/>
            <person name="Pitluck S."/>
            <person name="LaButti K."/>
            <person name="Schmutz J."/>
            <person name="Larimer F."/>
            <person name="Land M."/>
            <person name="Hauser L."/>
            <person name="Kyrpides N."/>
            <person name="Mikhailova N."/>
            <person name="Dunfield P.F."/>
            <person name="Dedysh S.N."/>
            <person name="Liesack W."/>
            <person name="Saw J.H."/>
            <person name="Alam M."/>
            <person name="Chen Y."/>
            <person name="Murrell J.C."/>
            <person name="Richardson P."/>
        </authorList>
    </citation>
    <scope>NUCLEOTIDE SEQUENCE [LARGE SCALE GENOMIC DNA]</scope>
    <source>
        <strain evidence="2">ATCC 9039 / DSM 1715 / NCIMB 8712</strain>
    </source>
</reference>
<evidence type="ECO:0000313" key="1">
    <source>
        <dbReference type="EMBL" id="ACB96728.1"/>
    </source>
</evidence>
<protein>
    <submittedName>
        <fullName evidence="1">Uncharacterized protein</fullName>
    </submittedName>
</protein>
<name>B2ICD1_BEII9</name>
<dbReference type="eggNOG" id="ENOG50345NH">
    <property type="taxonomic scope" value="Bacteria"/>
</dbReference>
<proteinExistence type="predicted"/>
<dbReference type="AlphaFoldDB" id="B2ICD1"/>
<dbReference type="EMBL" id="CP001016">
    <property type="protein sequence ID" value="ACB96728.1"/>
    <property type="molecule type" value="Genomic_DNA"/>
</dbReference>
<dbReference type="KEGG" id="bid:Bind_3167"/>
<keyword evidence="2" id="KW-1185">Reference proteome</keyword>
<reference evidence="1 2" key="2">
    <citation type="journal article" date="2010" name="J. Bacteriol.">
        <title>Complete genome sequence of Beijerinckia indica subsp. indica.</title>
        <authorList>
            <person name="Tamas I."/>
            <person name="Dedysh S.N."/>
            <person name="Liesack W."/>
            <person name="Stott M.B."/>
            <person name="Alam M."/>
            <person name="Murrell J.C."/>
            <person name="Dunfield P.F."/>
        </authorList>
    </citation>
    <scope>NUCLEOTIDE SEQUENCE [LARGE SCALE GENOMIC DNA]</scope>
    <source>
        <strain evidence="2">ATCC 9039 / DSM 1715 / NCIMB 8712</strain>
    </source>
</reference>
<evidence type="ECO:0000313" key="2">
    <source>
        <dbReference type="Proteomes" id="UP000001695"/>
    </source>
</evidence>
<dbReference type="OrthoDB" id="8449339at2"/>